<dbReference type="RefSeq" id="WP_395510129.1">
    <property type="nucleotide sequence ID" value="NZ_JBBDHD010000030.1"/>
</dbReference>
<feature type="transmembrane region" description="Helical" evidence="2">
    <location>
        <begin position="137"/>
        <end position="156"/>
    </location>
</feature>
<evidence type="ECO:0000256" key="1">
    <source>
        <dbReference type="SAM" id="MobiDB-lite"/>
    </source>
</evidence>
<name>A0ABW7PE36_9ACTN</name>
<keyword evidence="2" id="KW-0812">Transmembrane</keyword>
<dbReference type="InterPro" id="IPR052712">
    <property type="entry name" value="Acid_resist_chaperone_HdeD"/>
</dbReference>
<dbReference type="Proteomes" id="UP001610631">
    <property type="component" value="Unassembled WGS sequence"/>
</dbReference>
<evidence type="ECO:0000256" key="2">
    <source>
        <dbReference type="SAM" id="Phobius"/>
    </source>
</evidence>
<keyword evidence="2" id="KW-1133">Transmembrane helix</keyword>
<keyword evidence="2" id="KW-0472">Membrane</keyword>
<feature type="transmembrane region" description="Helical" evidence="2">
    <location>
        <begin position="79"/>
        <end position="98"/>
    </location>
</feature>
<accession>A0ABW7PE36</accession>
<dbReference type="InterPro" id="IPR005325">
    <property type="entry name" value="DUF308_memb"/>
</dbReference>
<feature type="transmembrane region" description="Helical" evidence="2">
    <location>
        <begin position="24"/>
        <end position="47"/>
    </location>
</feature>
<reference evidence="3 4" key="1">
    <citation type="submission" date="2024-03" db="EMBL/GenBank/DDBJ databases">
        <title>Whole genome sequencing of Streptomyces racemochromogenes, to identify antimicrobial biosynthetic gene clusters.</title>
        <authorList>
            <person name="Suryawanshi P."/>
            <person name="Krishnaraj P.U."/>
            <person name="Arun Y.P."/>
            <person name="Suryawanshi M.P."/>
            <person name="Rakshit O."/>
        </authorList>
    </citation>
    <scope>NUCLEOTIDE SEQUENCE [LARGE SCALE GENOMIC DNA]</scope>
    <source>
        <strain evidence="3 4">AUDT626</strain>
    </source>
</reference>
<dbReference type="PANTHER" id="PTHR34989:SF1">
    <property type="entry name" value="PROTEIN HDED"/>
    <property type="match status" value="1"/>
</dbReference>
<dbReference type="EMBL" id="JBBDHD010000030">
    <property type="protein sequence ID" value="MFH7596296.1"/>
    <property type="molecule type" value="Genomic_DNA"/>
</dbReference>
<feature type="region of interest" description="Disordered" evidence="1">
    <location>
        <begin position="201"/>
        <end position="222"/>
    </location>
</feature>
<feature type="transmembrane region" description="Helical" evidence="2">
    <location>
        <begin position="162"/>
        <end position="184"/>
    </location>
</feature>
<keyword evidence="4" id="KW-1185">Reference proteome</keyword>
<organism evidence="3 4">
    <name type="scientific">Streptomyces racemochromogenes</name>
    <dbReference type="NCBI Taxonomy" id="67353"/>
    <lineage>
        <taxon>Bacteria</taxon>
        <taxon>Bacillati</taxon>
        <taxon>Actinomycetota</taxon>
        <taxon>Actinomycetes</taxon>
        <taxon>Kitasatosporales</taxon>
        <taxon>Streptomycetaceae</taxon>
        <taxon>Streptomyces</taxon>
    </lineage>
</organism>
<proteinExistence type="predicted"/>
<evidence type="ECO:0000313" key="4">
    <source>
        <dbReference type="Proteomes" id="UP001610631"/>
    </source>
</evidence>
<sequence>MGADNQATRKRPQQREKKKLKRSFGLTALLGVVLVLAGLVGLVYAGVATLTSMFLFGWLLLVGGVVGLVQAVQSRGSNYFWLAVVVAAVDIAAGFVILRRPEASAEALTMFAALLFLTGGVFRLVGSLVVRGSNFGLALVQGAFGILLGLLILAQWPGNSLYVIGTFFSLALLFDGLSLVAAGLGGRRILGLVREDEGAGPYAADAADTAKRSTADQEQSNN</sequence>
<dbReference type="PANTHER" id="PTHR34989">
    <property type="entry name" value="PROTEIN HDED"/>
    <property type="match status" value="1"/>
</dbReference>
<dbReference type="Pfam" id="PF03729">
    <property type="entry name" value="DUF308"/>
    <property type="match status" value="1"/>
</dbReference>
<comment type="caution">
    <text evidence="3">The sequence shown here is derived from an EMBL/GenBank/DDBJ whole genome shotgun (WGS) entry which is preliminary data.</text>
</comment>
<protein>
    <submittedName>
        <fullName evidence="3">DUF308 domain-containing protein</fullName>
    </submittedName>
</protein>
<evidence type="ECO:0000313" key="3">
    <source>
        <dbReference type="EMBL" id="MFH7596296.1"/>
    </source>
</evidence>
<gene>
    <name evidence="3" type="ORF">WDV06_14495</name>
</gene>
<feature type="transmembrane region" description="Helical" evidence="2">
    <location>
        <begin position="110"/>
        <end position="130"/>
    </location>
</feature>
<feature type="transmembrane region" description="Helical" evidence="2">
    <location>
        <begin position="53"/>
        <end position="72"/>
    </location>
</feature>